<feature type="region of interest" description="Disordered" evidence="1">
    <location>
        <begin position="39"/>
        <end position="65"/>
    </location>
</feature>
<evidence type="ECO:0000256" key="1">
    <source>
        <dbReference type="SAM" id="MobiDB-lite"/>
    </source>
</evidence>
<dbReference type="EMBL" id="HBUE01307736">
    <property type="protein sequence ID" value="CAG6581889.1"/>
    <property type="molecule type" value="Transcribed_RNA"/>
</dbReference>
<dbReference type="AlphaFoldDB" id="A0A8D8NY90"/>
<dbReference type="EMBL" id="HBUE01201561">
    <property type="protein sequence ID" value="CAG6530083.1"/>
    <property type="molecule type" value="Transcribed_RNA"/>
</dbReference>
<feature type="compositionally biased region" description="Basic and acidic residues" evidence="1">
    <location>
        <begin position="39"/>
        <end position="49"/>
    </location>
</feature>
<sequence>MHQHSPIADDVLPADIGNHPVDVAGAAPARQVPAVYHDPGRAERRDHHYYPQHTLSQAEHSQDGTVGPEVLYTASTETAPDAGAKRFAQGIGSQQDKLRNQDQQEQVWRSARSPLPDAAELGRLQPGLDPAHAGTAGRVQRTPLDDRHQ</sequence>
<proteinExistence type="predicted"/>
<feature type="region of interest" description="Disordered" evidence="1">
    <location>
        <begin position="88"/>
        <end position="149"/>
    </location>
</feature>
<organism evidence="2">
    <name type="scientific">Culex pipiens</name>
    <name type="common">House mosquito</name>
    <dbReference type="NCBI Taxonomy" id="7175"/>
    <lineage>
        <taxon>Eukaryota</taxon>
        <taxon>Metazoa</taxon>
        <taxon>Ecdysozoa</taxon>
        <taxon>Arthropoda</taxon>
        <taxon>Hexapoda</taxon>
        <taxon>Insecta</taxon>
        <taxon>Pterygota</taxon>
        <taxon>Neoptera</taxon>
        <taxon>Endopterygota</taxon>
        <taxon>Diptera</taxon>
        <taxon>Nematocera</taxon>
        <taxon>Culicoidea</taxon>
        <taxon>Culicidae</taxon>
        <taxon>Culicinae</taxon>
        <taxon>Culicini</taxon>
        <taxon>Culex</taxon>
        <taxon>Culex</taxon>
    </lineage>
</organism>
<evidence type="ECO:0000313" key="2">
    <source>
        <dbReference type="EMBL" id="CAG6581889.1"/>
    </source>
</evidence>
<dbReference type="EMBL" id="HBUE01020338">
    <property type="protein sequence ID" value="CAG6452243.1"/>
    <property type="molecule type" value="Transcribed_RNA"/>
</dbReference>
<dbReference type="EMBL" id="HBUE01307735">
    <property type="protein sequence ID" value="CAG6581887.1"/>
    <property type="molecule type" value="Transcribed_RNA"/>
</dbReference>
<dbReference type="EMBL" id="HBUE01020336">
    <property type="protein sequence ID" value="CAG6452241.1"/>
    <property type="molecule type" value="Transcribed_RNA"/>
</dbReference>
<reference evidence="2" key="1">
    <citation type="submission" date="2021-05" db="EMBL/GenBank/DDBJ databases">
        <authorList>
            <person name="Alioto T."/>
            <person name="Alioto T."/>
            <person name="Gomez Garrido J."/>
        </authorList>
    </citation>
    <scope>NUCLEOTIDE SEQUENCE</scope>
</reference>
<dbReference type="EMBL" id="HBUE01201560">
    <property type="protein sequence ID" value="CAG6530081.1"/>
    <property type="molecule type" value="Transcribed_RNA"/>
</dbReference>
<accession>A0A8D8NY90</accession>
<name>A0A8D8NY90_CULPI</name>
<protein>
    <submittedName>
        <fullName evidence="2">(northern house mosquito) hypothetical protein</fullName>
    </submittedName>
</protein>